<dbReference type="AlphaFoldDB" id="A0A0G4MNV5"/>
<organism evidence="2 3">
    <name type="scientific">Verticillium longisporum</name>
    <name type="common">Verticillium dahliae var. longisporum</name>
    <dbReference type="NCBI Taxonomy" id="100787"/>
    <lineage>
        <taxon>Eukaryota</taxon>
        <taxon>Fungi</taxon>
        <taxon>Dikarya</taxon>
        <taxon>Ascomycota</taxon>
        <taxon>Pezizomycotina</taxon>
        <taxon>Sordariomycetes</taxon>
        <taxon>Hypocreomycetidae</taxon>
        <taxon>Glomerellales</taxon>
        <taxon>Plectosphaerellaceae</taxon>
        <taxon>Verticillium</taxon>
    </lineage>
</organism>
<proteinExistence type="predicted"/>
<evidence type="ECO:0000313" key="2">
    <source>
        <dbReference type="EMBL" id="CRK35906.1"/>
    </source>
</evidence>
<gene>
    <name evidence="2" type="ORF">BN1708_006830</name>
</gene>
<sequence length="153" mass="16631">MAQPAGAVNWQHSLVVVPARRVRPALVRASMEKMRVRSLRLPWHSVAAVQRSLAARTSSEAVPPVPPRARTVPSARVTLTASRRAPPRKARRVARGVEGRAASTAASDDQSPCGPPRKADWRSVAGSDHVRLAATGLWSDRMLPSGWRKRVLS</sequence>
<dbReference type="EMBL" id="CVQH01023750">
    <property type="protein sequence ID" value="CRK35906.1"/>
    <property type="molecule type" value="Genomic_DNA"/>
</dbReference>
<accession>A0A0G4MNV5</accession>
<feature type="region of interest" description="Disordered" evidence="1">
    <location>
        <begin position="78"/>
        <end position="123"/>
    </location>
</feature>
<dbReference type="Proteomes" id="UP000044602">
    <property type="component" value="Unassembled WGS sequence"/>
</dbReference>
<reference evidence="2 3" key="1">
    <citation type="submission" date="2015-05" db="EMBL/GenBank/DDBJ databases">
        <authorList>
            <person name="Wang D.B."/>
            <person name="Wang M."/>
        </authorList>
    </citation>
    <scope>NUCLEOTIDE SEQUENCE [LARGE SCALE GENOMIC DNA]</scope>
    <source>
        <strain evidence="2">VL1</strain>
    </source>
</reference>
<keyword evidence="3" id="KW-1185">Reference proteome</keyword>
<feature type="compositionally biased region" description="Basic residues" evidence="1">
    <location>
        <begin position="85"/>
        <end position="94"/>
    </location>
</feature>
<evidence type="ECO:0000313" key="3">
    <source>
        <dbReference type="Proteomes" id="UP000044602"/>
    </source>
</evidence>
<evidence type="ECO:0000256" key="1">
    <source>
        <dbReference type="SAM" id="MobiDB-lite"/>
    </source>
</evidence>
<name>A0A0G4MNV5_VERLO</name>
<protein>
    <submittedName>
        <fullName evidence="2">Uncharacterized protein</fullName>
    </submittedName>
</protein>